<proteinExistence type="predicted"/>
<protein>
    <submittedName>
        <fullName evidence="2">Uncharacterized protein</fullName>
    </submittedName>
</protein>
<feature type="region of interest" description="Disordered" evidence="1">
    <location>
        <begin position="198"/>
        <end position="319"/>
    </location>
</feature>
<gene>
    <name evidence="2" type="ORF">EVOR1521_LOCUS5655</name>
</gene>
<dbReference type="EMBL" id="CAUJNA010000412">
    <property type="protein sequence ID" value="CAJ1376639.1"/>
    <property type="molecule type" value="Genomic_DNA"/>
</dbReference>
<feature type="compositionally biased region" description="Basic and acidic residues" evidence="1">
    <location>
        <begin position="270"/>
        <end position="280"/>
    </location>
</feature>
<feature type="compositionally biased region" description="Low complexity" evidence="1">
    <location>
        <begin position="246"/>
        <end position="257"/>
    </location>
</feature>
<dbReference type="AlphaFoldDB" id="A0AA36HWI0"/>
<evidence type="ECO:0000313" key="3">
    <source>
        <dbReference type="Proteomes" id="UP001178507"/>
    </source>
</evidence>
<dbReference type="Proteomes" id="UP001178507">
    <property type="component" value="Unassembled WGS sequence"/>
</dbReference>
<keyword evidence="3" id="KW-1185">Reference proteome</keyword>
<name>A0AA36HWI0_9DINO</name>
<evidence type="ECO:0000313" key="2">
    <source>
        <dbReference type="EMBL" id="CAJ1376639.1"/>
    </source>
</evidence>
<reference evidence="2" key="1">
    <citation type="submission" date="2023-08" db="EMBL/GenBank/DDBJ databases">
        <authorList>
            <person name="Chen Y."/>
            <person name="Shah S."/>
            <person name="Dougan E. K."/>
            <person name="Thang M."/>
            <person name="Chan C."/>
        </authorList>
    </citation>
    <scope>NUCLEOTIDE SEQUENCE</scope>
</reference>
<comment type="caution">
    <text evidence="2">The sequence shown here is derived from an EMBL/GenBank/DDBJ whole genome shotgun (WGS) entry which is preliminary data.</text>
</comment>
<feature type="compositionally biased region" description="Basic residues" evidence="1">
    <location>
        <begin position="296"/>
        <end position="319"/>
    </location>
</feature>
<evidence type="ECO:0000256" key="1">
    <source>
        <dbReference type="SAM" id="MobiDB-lite"/>
    </source>
</evidence>
<accession>A0AA36HWI0</accession>
<sequence>MGAGPSGARLGDSALPTENECKAAEVVVEVVNNSGFTLFRSHVEPGQCAAELPEECCSHAIWRFSMEDEVFINYTTHAQQRDQQGSAESAQGVHLRPDQQSLPQTILSVYVGLEAGGLRSLLLGSICRIRVAATFKTHPETADELQELASTKGRISNCSWSVMVPPRTAMVTLDYAELPVLQQRRKFLDTLQARTLEDKPAIDPSIEEPGPVTAPSAPAAAAEKCCDETAGELEEKGQSAMPRVNAKSSRSADAALARSEELAVNSPVQRSERQDQESRVRATRRVLAVPPWPWRCSRHCGNRGPRKRRSGSGCKKSKR</sequence>
<organism evidence="2 3">
    <name type="scientific">Effrenium voratum</name>
    <dbReference type="NCBI Taxonomy" id="2562239"/>
    <lineage>
        <taxon>Eukaryota</taxon>
        <taxon>Sar</taxon>
        <taxon>Alveolata</taxon>
        <taxon>Dinophyceae</taxon>
        <taxon>Suessiales</taxon>
        <taxon>Symbiodiniaceae</taxon>
        <taxon>Effrenium</taxon>
    </lineage>
</organism>